<dbReference type="Proteomes" id="UP000032633">
    <property type="component" value="Chromosome"/>
</dbReference>
<proteinExistence type="predicted"/>
<reference evidence="3" key="2">
    <citation type="submission" date="2015-03" db="EMBL/GenBank/DDBJ databases">
        <title>Genome sequence of Paenibacillus beijingensis strain DSM 24997T.</title>
        <authorList>
            <person name="Kwak Y."/>
            <person name="Shin J.-H."/>
        </authorList>
    </citation>
    <scope>NUCLEOTIDE SEQUENCE [LARGE SCALE GENOMIC DNA]</scope>
    <source>
        <strain evidence="3">DSM 24997</strain>
    </source>
</reference>
<keyword evidence="1" id="KW-0812">Transmembrane</keyword>
<feature type="transmembrane region" description="Helical" evidence="1">
    <location>
        <begin position="66"/>
        <end position="84"/>
    </location>
</feature>
<reference evidence="2 3" key="1">
    <citation type="journal article" date="2015" name="J. Biotechnol.">
        <title>Complete genome sequence of Paenibacillus beijingensis 7188(T) (=DSM 24997(T)), a novel rhizobacterium from jujube garden soil.</title>
        <authorList>
            <person name="Kwak Y."/>
            <person name="Shin J.H."/>
        </authorList>
    </citation>
    <scope>NUCLEOTIDE SEQUENCE [LARGE SCALE GENOMIC DNA]</scope>
    <source>
        <strain evidence="2 3">DSM 24997</strain>
    </source>
</reference>
<dbReference type="InterPro" id="IPR017259">
    <property type="entry name" value="UCP037672"/>
</dbReference>
<evidence type="ECO:0000256" key="1">
    <source>
        <dbReference type="SAM" id="Phobius"/>
    </source>
</evidence>
<organism evidence="2 3">
    <name type="scientific">Paenibacillus beijingensis</name>
    <dbReference type="NCBI Taxonomy" id="1126833"/>
    <lineage>
        <taxon>Bacteria</taxon>
        <taxon>Bacillati</taxon>
        <taxon>Bacillota</taxon>
        <taxon>Bacilli</taxon>
        <taxon>Bacillales</taxon>
        <taxon>Paenibacillaceae</taxon>
        <taxon>Paenibacillus</taxon>
    </lineage>
</organism>
<dbReference type="KEGG" id="pbj:VN24_24315"/>
<dbReference type="AlphaFoldDB" id="A0A0D5NSK9"/>
<keyword evidence="1" id="KW-0472">Membrane</keyword>
<dbReference type="Pfam" id="PF12650">
    <property type="entry name" value="DUF3784"/>
    <property type="match status" value="1"/>
</dbReference>
<evidence type="ECO:0000313" key="3">
    <source>
        <dbReference type="Proteomes" id="UP000032633"/>
    </source>
</evidence>
<dbReference type="EMBL" id="CP011058">
    <property type="protein sequence ID" value="AJY77997.1"/>
    <property type="molecule type" value="Genomic_DNA"/>
</dbReference>
<dbReference type="STRING" id="1126833.VN24_24315"/>
<dbReference type="RefSeq" id="WP_045673667.1">
    <property type="nucleotide sequence ID" value="NZ_CP011058.1"/>
</dbReference>
<keyword evidence="3" id="KW-1185">Reference proteome</keyword>
<dbReference type="PATRIC" id="fig|1126833.4.peg.5347"/>
<evidence type="ECO:0000313" key="2">
    <source>
        <dbReference type="EMBL" id="AJY77997.1"/>
    </source>
</evidence>
<gene>
    <name evidence="2" type="ORF">VN24_24315</name>
</gene>
<feature type="transmembrane region" description="Helical" evidence="1">
    <location>
        <begin position="40"/>
        <end position="61"/>
    </location>
</feature>
<sequence length="88" mass="10306">MYLICLGLFIYATAYLIGVKKNRWLLSGFNRGRVRDKEKLTRMLAMYNLISSVTLVLIGVINQPRFIYLIFLIVIGYVGLYFYANRKM</sequence>
<accession>A0A0D5NSK9</accession>
<keyword evidence="1" id="KW-1133">Transmembrane helix</keyword>
<evidence type="ECO:0008006" key="4">
    <source>
        <dbReference type="Google" id="ProtNLM"/>
    </source>
</evidence>
<protein>
    <recommendedName>
        <fullName evidence="4">Exonuclease</fullName>
    </recommendedName>
</protein>
<dbReference type="HOGENOM" id="CLU_2354009_0_0_9"/>
<name>A0A0D5NSK9_9BACL</name>